<gene>
    <name evidence="8" type="ORF">PBAH0796_LOCUS16587</name>
</gene>
<sequence length="281" mass="30047">MAIHGFALFRNQGNEQNESGIKGQYLTAEEQCTLSENFGAGKLHSTHGVHPEAPCRDIFRLSNDPNHGFNSVGPEWHNDGSFCREVFGHVVYHIIEAPEGAGNTQFAHLGTAYDKLPSAAVQARLRRCASVNSNGGAVHPLAHSHPVSGRMSLYLHLGMTGAILETSPTDANPSVPPARDTSSPFGDGSTPSDLPGARKGASADNLSHVKAWRDSEMNTFFTALSEHVDRADVSYSHKWQQGDVIVIDNLAVAHKASPGAHTLKSGLPHHDSVCSPARPAT</sequence>
<evidence type="ECO:0000256" key="5">
    <source>
        <dbReference type="ARBA" id="ARBA00023004"/>
    </source>
</evidence>
<evidence type="ECO:0000313" key="8">
    <source>
        <dbReference type="EMBL" id="CAD8363868.1"/>
    </source>
</evidence>
<protein>
    <recommendedName>
        <fullName evidence="7">TauD/TfdA-like domain-containing protein</fullName>
    </recommendedName>
</protein>
<dbReference type="SUPFAM" id="SSF51197">
    <property type="entry name" value="Clavaminate synthase-like"/>
    <property type="match status" value="1"/>
</dbReference>
<evidence type="ECO:0000256" key="2">
    <source>
        <dbReference type="ARBA" id="ARBA00022723"/>
    </source>
</evidence>
<reference evidence="8" key="1">
    <citation type="submission" date="2021-01" db="EMBL/GenBank/DDBJ databases">
        <authorList>
            <person name="Corre E."/>
            <person name="Pelletier E."/>
            <person name="Niang G."/>
            <person name="Scheremetjew M."/>
            <person name="Finn R."/>
            <person name="Kale V."/>
            <person name="Holt S."/>
            <person name="Cochrane G."/>
            <person name="Meng A."/>
            <person name="Brown T."/>
            <person name="Cohen L."/>
        </authorList>
    </citation>
    <scope>NUCLEOTIDE SEQUENCE</scope>
    <source>
        <strain evidence="8">Pbaha01</strain>
    </source>
</reference>
<evidence type="ECO:0000256" key="3">
    <source>
        <dbReference type="ARBA" id="ARBA00022964"/>
    </source>
</evidence>
<evidence type="ECO:0000256" key="4">
    <source>
        <dbReference type="ARBA" id="ARBA00023002"/>
    </source>
</evidence>
<feature type="compositionally biased region" description="Polar residues" evidence="6">
    <location>
        <begin position="180"/>
        <end position="192"/>
    </location>
</feature>
<dbReference type="PANTHER" id="PTHR43779">
    <property type="entry name" value="DIOXYGENASE RV0097-RELATED"/>
    <property type="match status" value="1"/>
</dbReference>
<dbReference type="Pfam" id="PF02668">
    <property type="entry name" value="TauD"/>
    <property type="match status" value="1"/>
</dbReference>
<evidence type="ECO:0000256" key="6">
    <source>
        <dbReference type="SAM" id="MobiDB-lite"/>
    </source>
</evidence>
<keyword evidence="5" id="KW-0408">Iron</keyword>
<dbReference type="Gene3D" id="3.60.130.10">
    <property type="entry name" value="Clavaminate synthase-like"/>
    <property type="match status" value="1"/>
</dbReference>
<dbReference type="InterPro" id="IPR003819">
    <property type="entry name" value="TauD/TfdA-like"/>
</dbReference>
<dbReference type="GO" id="GO:0051213">
    <property type="term" value="F:dioxygenase activity"/>
    <property type="evidence" value="ECO:0007669"/>
    <property type="project" value="UniProtKB-KW"/>
</dbReference>
<keyword evidence="2" id="KW-0479">Metal-binding</keyword>
<dbReference type="PANTHER" id="PTHR43779:SF3">
    <property type="entry name" value="(3R)-3-[(CARBOXYMETHYL)AMINO]FATTY ACID OXYGENASE_DECARBOXYLASE"/>
    <property type="match status" value="1"/>
</dbReference>
<proteinExistence type="inferred from homology"/>
<dbReference type="InterPro" id="IPR042098">
    <property type="entry name" value="TauD-like_sf"/>
</dbReference>
<dbReference type="InterPro" id="IPR051178">
    <property type="entry name" value="TfdA_dioxygenase"/>
</dbReference>
<name>A0A7S0FIK1_9DINO</name>
<evidence type="ECO:0000256" key="1">
    <source>
        <dbReference type="ARBA" id="ARBA00005896"/>
    </source>
</evidence>
<dbReference type="GO" id="GO:0046872">
    <property type="term" value="F:metal ion binding"/>
    <property type="evidence" value="ECO:0007669"/>
    <property type="project" value="UniProtKB-KW"/>
</dbReference>
<keyword evidence="4" id="KW-0560">Oxidoreductase</keyword>
<comment type="similarity">
    <text evidence="1">Belongs to the TfdA dioxygenase family.</text>
</comment>
<feature type="region of interest" description="Disordered" evidence="6">
    <location>
        <begin position="165"/>
        <end position="202"/>
    </location>
</feature>
<feature type="domain" description="TauD/TfdA-like" evidence="7">
    <location>
        <begin position="4"/>
        <end position="258"/>
    </location>
</feature>
<dbReference type="EMBL" id="HBEG01027325">
    <property type="protein sequence ID" value="CAD8363868.1"/>
    <property type="molecule type" value="Transcribed_RNA"/>
</dbReference>
<organism evidence="8">
    <name type="scientific">Pyrodinium bahamense</name>
    <dbReference type="NCBI Taxonomy" id="73915"/>
    <lineage>
        <taxon>Eukaryota</taxon>
        <taxon>Sar</taxon>
        <taxon>Alveolata</taxon>
        <taxon>Dinophyceae</taxon>
        <taxon>Gonyaulacales</taxon>
        <taxon>Pyrocystaceae</taxon>
        <taxon>Pyrodinium</taxon>
    </lineage>
</organism>
<keyword evidence="3" id="KW-0223">Dioxygenase</keyword>
<accession>A0A7S0FIK1</accession>
<dbReference type="AlphaFoldDB" id="A0A7S0FIK1"/>
<evidence type="ECO:0000259" key="7">
    <source>
        <dbReference type="Pfam" id="PF02668"/>
    </source>
</evidence>